<sequence length="264" mass="27078">MATKFADLSKGPKDLLNDDYTSSVVLKAKKNAGPVAVTIETTRGDDGALTSKVGTKFAYAKFNVDKGQIKADGGRVLETSLKVTPEVKLSFLASKGADLGVDYTKGNFYGTGVLDVMDMSLVSTSACYGLNSGLKVGGDAAYNLSGSKGLSGFNVGASYTAGPLFTSLTVSSKSAATIGLLYKVNSDLMLASQTVHTSNKVCDVLGVGAAFKAPVGTIKAKFNSGGVVSACLIREIAPKVVMTASGSVTGADFSTFKPGFQIAM</sequence>
<dbReference type="EMBL" id="CM000630">
    <property type="protein sequence ID" value="EEC43249.1"/>
    <property type="molecule type" value="Genomic_DNA"/>
</dbReference>
<dbReference type="PaxDb" id="2850-Phatr50236"/>
<accession>B7GDE6</accession>
<dbReference type="GO" id="GO:0005741">
    <property type="term" value="C:mitochondrial outer membrane"/>
    <property type="evidence" value="ECO:0007669"/>
    <property type="project" value="InterPro"/>
</dbReference>
<gene>
    <name evidence="1" type="ORF">PHATRDRAFT_50236</name>
</gene>
<dbReference type="STRING" id="556484.B7GDE6"/>
<dbReference type="eggNOG" id="ENOG502SGUK">
    <property type="taxonomic scope" value="Eukaryota"/>
</dbReference>
<dbReference type="GO" id="GO:0008308">
    <property type="term" value="F:voltage-gated monoatomic anion channel activity"/>
    <property type="evidence" value="ECO:0007669"/>
    <property type="project" value="InterPro"/>
</dbReference>
<dbReference type="InterPro" id="IPR023614">
    <property type="entry name" value="Porin_dom_sf"/>
</dbReference>
<reference evidence="2" key="2">
    <citation type="submission" date="2008-08" db="EMBL/GenBank/DDBJ databases">
        <authorList>
            <consortium name="Diatom Consortium"/>
            <person name="Grigoriev I."/>
            <person name="Grimwood J."/>
            <person name="Kuo A."/>
            <person name="Otillar R.P."/>
            <person name="Salamov A."/>
            <person name="Detter J.C."/>
            <person name="Lindquist E."/>
            <person name="Shapiro H."/>
            <person name="Lucas S."/>
            <person name="Glavina del Rio T."/>
            <person name="Pitluck S."/>
            <person name="Rokhsar D."/>
            <person name="Bowler C."/>
        </authorList>
    </citation>
    <scope>GENOME REANNOTATION</scope>
    <source>
        <strain evidence="2">CCAP 1055/1</strain>
    </source>
</reference>
<proteinExistence type="predicted"/>
<evidence type="ECO:0000313" key="1">
    <source>
        <dbReference type="EMBL" id="EEC43249.1"/>
    </source>
</evidence>
<dbReference type="InterPro" id="IPR027246">
    <property type="entry name" value="Porin_Euk/Tom40"/>
</dbReference>
<organism evidence="1 2">
    <name type="scientific">Phaeodactylum tricornutum (strain CCAP 1055/1)</name>
    <dbReference type="NCBI Taxonomy" id="556484"/>
    <lineage>
        <taxon>Eukaryota</taxon>
        <taxon>Sar</taxon>
        <taxon>Stramenopiles</taxon>
        <taxon>Ochrophyta</taxon>
        <taxon>Bacillariophyta</taxon>
        <taxon>Bacillariophyceae</taxon>
        <taxon>Bacillariophycidae</taxon>
        <taxon>Naviculales</taxon>
        <taxon>Phaeodactylaceae</taxon>
        <taxon>Phaeodactylum</taxon>
    </lineage>
</organism>
<dbReference type="PANTHER" id="PTHR11743:SF70">
    <property type="entry name" value="GH26960P-RELATED"/>
    <property type="match status" value="1"/>
</dbReference>
<dbReference type="RefSeq" id="XP_002185117.1">
    <property type="nucleotide sequence ID" value="XM_002185081.1"/>
</dbReference>
<dbReference type="AlphaFoldDB" id="B7GDE6"/>
<dbReference type="Pfam" id="PF01459">
    <property type="entry name" value="Porin_3"/>
    <property type="match status" value="1"/>
</dbReference>
<name>B7GDE6_PHATC</name>
<dbReference type="Gene3D" id="2.40.160.10">
    <property type="entry name" value="Porin"/>
    <property type="match status" value="1"/>
</dbReference>
<dbReference type="OMA" id="RTSTCMA"/>
<dbReference type="InterPro" id="IPR001925">
    <property type="entry name" value="Porin_Euk"/>
</dbReference>
<dbReference type="PANTHER" id="PTHR11743">
    <property type="entry name" value="VOLTAGE-DEPENDENT ANION-SELECTIVE CHANNEL"/>
    <property type="match status" value="1"/>
</dbReference>
<dbReference type="InParanoid" id="B7GDE6"/>
<reference evidence="1 2" key="1">
    <citation type="journal article" date="2008" name="Nature">
        <title>The Phaeodactylum genome reveals the evolutionary history of diatom genomes.</title>
        <authorList>
            <person name="Bowler C."/>
            <person name="Allen A.E."/>
            <person name="Badger J.H."/>
            <person name="Grimwood J."/>
            <person name="Jabbari K."/>
            <person name="Kuo A."/>
            <person name="Maheswari U."/>
            <person name="Martens C."/>
            <person name="Maumus F."/>
            <person name="Otillar R.P."/>
            <person name="Rayko E."/>
            <person name="Salamov A."/>
            <person name="Vandepoele K."/>
            <person name="Beszteri B."/>
            <person name="Gruber A."/>
            <person name="Heijde M."/>
            <person name="Katinka M."/>
            <person name="Mock T."/>
            <person name="Valentin K."/>
            <person name="Verret F."/>
            <person name="Berges J.A."/>
            <person name="Brownlee C."/>
            <person name="Cadoret J.P."/>
            <person name="Chiovitti A."/>
            <person name="Choi C.J."/>
            <person name="Coesel S."/>
            <person name="De Martino A."/>
            <person name="Detter J.C."/>
            <person name="Durkin C."/>
            <person name="Falciatore A."/>
            <person name="Fournet J."/>
            <person name="Haruta M."/>
            <person name="Huysman M.J."/>
            <person name="Jenkins B.D."/>
            <person name="Jiroutova K."/>
            <person name="Jorgensen R.E."/>
            <person name="Joubert Y."/>
            <person name="Kaplan A."/>
            <person name="Kroger N."/>
            <person name="Kroth P.G."/>
            <person name="La Roche J."/>
            <person name="Lindquist E."/>
            <person name="Lommer M."/>
            <person name="Martin-Jezequel V."/>
            <person name="Lopez P.J."/>
            <person name="Lucas S."/>
            <person name="Mangogna M."/>
            <person name="McGinnis K."/>
            <person name="Medlin L.K."/>
            <person name="Montsant A."/>
            <person name="Oudot-Le Secq M.P."/>
            <person name="Napoli C."/>
            <person name="Obornik M."/>
            <person name="Parker M.S."/>
            <person name="Petit J.L."/>
            <person name="Porcel B.M."/>
            <person name="Poulsen N."/>
            <person name="Robison M."/>
            <person name="Rychlewski L."/>
            <person name="Rynearson T.A."/>
            <person name="Schmutz J."/>
            <person name="Shapiro H."/>
            <person name="Siaut M."/>
            <person name="Stanley M."/>
            <person name="Sussman M.R."/>
            <person name="Taylor A.R."/>
            <person name="Vardi A."/>
            <person name="von Dassow P."/>
            <person name="Vyverman W."/>
            <person name="Willis A."/>
            <person name="Wyrwicz L.S."/>
            <person name="Rokhsar D.S."/>
            <person name="Weissenbach J."/>
            <person name="Armbrust E.V."/>
            <person name="Green B.R."/>
            <person name="Van de Peer Y."/>
            <person name="Grigoriev I.V."/>
        </authorList>
    </citation>
    <scope>NUCLEOTIDE SEQUENCE [LARGE SCALE GENOMIC DNA]</scope>
    <source>
        <strain evidence="1 2">CCAP 1055/1</strain>
    </source>
</reference>
<evidence type="ECO:0000313" key="2">
    <source>
        <dbReference type="Proteomes" id="UP000000759"/>
    </source>
</evidence>
<keyword evidence="2" id="KW-1185">Reference proteome</keyword>
<dbReference type="OrthoDB" id="7827681at2759"/>
<dbReference type="GeneID" id="7199014"/>
<dbReference type="Proteomes" id="UP000000759">
    <property type="component" value="Chromosome 28"/>
</dbReference>
<dbReference type="KEGG" id="pti:PHATRDRAFT_50236"/>
<protein>
    <submittedName>
        <fullName evidence="1">Uncharacterized protein</fullName>
    </submittedName>
</protein>
<dbReference type="HOGENOM" id="CLU_1055449_0_0_1"/>